<gene>
    <name evidence="2" type="ORF">EYC87_00530</name>
</gene>
<dbReference type="SUPFAM" id="SSF54593">
    <property type="entry name" value="Glyoxalase/Bleomycin resistance protein/Dihydroxybiphenyl dioxygenase"/>
    <property type="match status" value="2"/>
</dbReference>
<feature type="domain" description="VOC" evidence="1">
    <location>
        <begin position="160"/>
        <end position="292"/>
    </location>
</feature>
<evidence type="ECO:0000313" key="2">
    <source>
        <dbReference type="EMBL" id="MCX2972069.1"/>
    </source>
</evidence>
<name>A0ABT3SQ10_9GAMM</name>
<organism evidence="2 3">
    <name type="scientific">Candidatus Seongchinamella marina</name>
    <dbReference type="NCBI Taxonomy" id="2518990"/>
    <lineage>
        <taxon>Bacteria</taxon>
        <taxon>Pseudomonadati</taxon>
        <taxon>Pseudomonadota</taxon>
        <taxon>Gammaproteobacteria</taxon>
        <taxon>Cellvibrionales</taxon>
        <taxon>Halieaceae</taxon>
        <taxon>Seongchinamella</taxon>
    </lineage>
</organism>
<keyword evidence="3" id="KW-1185">Reference proteome</keyword>
<dbReference type="Pfam" id="PF00903">
    <property type="entry name" value="Glyoxalase"/>
    <property type="match status" value="1"/>
</dbReference>
<dbReference type="InterPro" id="IPR037523">
    <property type="entry name" value="VOC_core"/>
</dbReference>
<accession>A0ABT3SQ10</accession>
<dbReference type="PROSITE" id="PS51819">
    <property type="entry name" value="VOC"/>
    <property type="match status" value="1"/>
</dbReference>
<dbReference type="InterPro" id="IPR004360">
    <property type="entry name" value="Glyas_Fos-R_dOase_dom"/>
</dbReference>
<dbReference type="InterPro" id="IPR029068">
    <property type="entry name" value="Glyas_Bleomycin-R_OHBP_Dase"/>
</dbReference>
<reference evidence="2" key="1">
    <citation type="submission" date="2019-02" db="EMBL/GenBank/DDBJ databases">
        <authorList>
            <person name="Li S.-H."/>
        </authorList>
    </citation>
    <scope>NUCLEOTIDE SEQUENCE</scope>
    <source>
        <strain evidence="2">IMCC8485</strain>
    </source>
</reference>
<comment type="caution">
    <text evidence="2">The sequence shown here is derived from an EMBL/GenBank/DDBJ whole genome shotgun (WGS) entry which is preliminary data.</text>
</comment>
<evidence type="ECO:0000313" key="3">
    <source>
        <dbReference type="Proteomes" id="UP001143307"/>
    </source>
</evidence>
<protein>
    <submittedName>
        <fullName evidence="2">VOC family protein</fullName>
    </submittedName>
</protein>
<dbReference type="Proteomes" id="UP001143307">
    <property type="component" value="Unassembled WGS sequence"/>
</dbReference>
<dbReference type="EMBL" id="SHNP01000001">
    <property type="protein sequence ID" value="MCX2972069.1"/>
    <property type="molecule type" value="Genomic_DNA"/>
</dbReference>
<sequence>MKTAVELDYTLHHLCIYDDKPRDNMFPYLRWHHGITNYFSGAVFHVTGEGHSDYTFLGCGGRAYQIQIEAPPFQFEYERNWWRDHGHGYNHICWLTSDARASMDQLLANGATEVMPFEEFPTYDGFVVHDPEGRWIEIMEYTDETFRVQEFTHAPSGECGLEVVGNAEVCQDLDAMVRWYQQIMDMRVLEEFRDGDQGMVVMVDKDYDPVERRSLFILQSARHDFEKEHMAKHGPYISSIIYQAKDVMRAWEDALWAGMEALQEPAIDPLTSLLTAHLREPCGGNGIMLTEHYAPAVTQAEAA</sequence>
<dbReference type="Gene3D" id="3.10.180.10">
    <property type="entry name" value="2,3-Dihydroxybiphenyl 1,2-Dioxygenase, domain 1"/>
    <property type="match status" value="2"/>
</dbReference>
<proteinExistence type="predicted"/>
<dbReference type="CDD" id="cd06587">
    <property type="entry name" value="VOC"/>
    <property type="match status" value="1"/>
</dbReference>
<evidence type="ECO:0000259" key="1">
    <source>
        <dbReference type="PROSITE" id="PS51819"/>
    </source>
</evidence>